<name>A0A6S6PJK0_9MYCO</name>
<dbReference type="RefSeq" id="WP_185293729.1">
    <property type="nucleotide sequence ID" value="NZ_AP023287.1"/>
</dbReference>
<proteinExistence type="predicted"/>
<evidence type="ECO:0000256" key="3">
    <source>
        <dbReference type="ARBA" id="ARBA00023004"/>
    </source>
</evidence>
<keyword evidence="1" id="KW-0479">Metal-binding</keyword>
<dbReference type="GO" id="GO:0005506">
    <property type="term" value="F:iron ion binding"/>
    <property type="evidence" value="ECO:0007669"/>
    <property type="project" value="UniProtKB-ARBA"/>
</dbReference>
<dbReference type="GO" id="GO:0016706">
    <property type="term" value="F:2-oxoglutarate-dependent dioxygenase activity"/>
    <property type="evidence" value="ECO:0007669"/>
    <property type="project" value="UniProtKB-ARBA"/>
</dbReference>
<dbReference type="PANTHER" id="PTHR20883:SF19">
    <property type="entry name" value="MULTIFUNCTIONAL DIOXYGENASE AUSE"/>
    <property type="match status" value="1"/>
</dbReference>
<dbReference type="AlphaFoldDB" id="A0A6S6PJK0"/>
<evidence type="ECO:0000256" key="2">
    <source>
        <dbReference type="ARBA" id="ARBA00023002"/>
    </source>
</evidence>
<gene>
    <name evidence="4" type="ORF">NIIDNTM18_54060</name>
</gene>
<organism evidence="4 5">
    <name type="scientific">Mycolicibacterium litorale</name>
    <dbReference type="NCBI Taxonomy" id="758802"/>
    <lineage>
        <taxon>Bacteria</taxon>
        <taxon>Bacillati</taxon>
        <taxon>Actinomycetota</taxon>
        <taxon>Actinomycetes</taxon>
        <taxon>Mycobacteriales</taxon>
        <taxon>Mycobacteriaceae</taxon>
        <taxon>Mycolicibacterium</taxon>
    </lineage>
</organism>
<keyword evidence="3" id="KW-0408">Iron</keyword>
<protein>
    <recommendedName>
        <fullName evidence="6">Phytanoyl-CoA dioxygenase</fullName>
    </recommendedName>
</protein>
<keyword evidence="2" id="KW-0560">Oxidoreductase</keyword>
<dbReference type="SUPFAM" id="SSF51197">
    <property type="entry name" value="Clavaminate synthase-like"/>
    <property type="match status" value="1"/>
</dbReference>
<accession>A0A6S6PJK0</accession>
<dbReference type="InterPro" id="IPR008775">
    <property type="entry name" value="Phytyl_CoA_dOase-like"/>
</dbReference>
<dbReference type="EMBL" id="AP023287">
    <property type="protein sequence ID" value="BCI56128.1"/>
    <property type="molecule type" value="Genomic_DNA"/>
</dbReference>
<reference evidence="4 5" key="1">
    <citation type="submission" date="2020-07" db="EMBL/GenBank/DDBJ databases">
        <title>Complete genome sequence of Mycolicibacterium litorale like strain isolated from cardiac implantable electronic device infection.</title>
        <authorList>
            <person name="Fukano H."/>
            <person name="Miyama H."/>
            <person name="Hoshino Y."/>
        </authorList>
    </citation>
    <scope>NUCLEOTIDE SEQUENCE [LARGE SCALE GENOMIC DNA]</scope>
    <source>
        <strain evidence="4 5">NIIDNTM18</strain>
    </source>
</reference>
<sequence>MLGANTAIVPRTVPASAPMEAILTKYQEDGAVIIEDFLTADQVRKLNADFDPHLVEVKPGGRKAEGAPVAFHGAQTKRMNRLPVISRTFREEVLDLDLLHDLCDAIFREDSGTYWVTTAQLIEIGPGNKPQTLHRDLENHPPFVRMGPSGPEVMVNFLIALTDFSEDNGGTRIIPGSHAWSDYTDRGNHDMTVPVAMKAGSALFFSGKVVHGGGSNRTADEFRRAIALPLQPSFLTPEEPYAFLLDLDTVRTLPARVQAILGFRSQHPNGAPGGVWFVDDGAELGDFLGL</sequence>
<dbReference type="Proteomes" id="UP000515734">
    <property type="component" value="Chromosome"/>
</dbReference>
<evidence type="ECO:0000313" key="5">
    <source>
        <dbReference type="Proteomes" id="UP000515734"/>
    </source>
</evidence>
<dbReference type="Pfam" id="PF05721">
    <property type="entry name" value="PhyH"/>
    <property type="match status" value="1"/>
</dbReference>
<evidence type="ECO:0000256" key="1">
    <source>
        <dbReference type="ARBA" id="ARBA00022723"/>
    </source>
</evidence>
<dbReference type="Gene3D" id="2.60.120.620">
    <property type="entry name" value="q2cbj1_9rhob like domain"/>
    <property type="match status" value="1"/>
</dbReference>
<evidence type="ECO:0000313" key="4">
    <source>
        <dbReference type="EMBL" id="BCI56128.1"/>
    </source>
</evidence>
<evidence type="ECO:0008006" key="6">
    <source>
        <dbReference type="Google" id="ProtNLM"/>
    </source>
</evidence>
<dbReference type="PANTHER" id="PTHR20883">
    <property type="entry name" value="PHYTANOYL-COA DIOXYGENASE DOMAIN CONTAINING 1"/>
    <property type="match status" value="1"/>
</dbReference>